<keyword evidence="6 7" id="KW-0472">Membrane</keyword>
<dbReference type="PANTHER" id="PTHR37937:SF1">
    <property type="entry name" value="CONJUGATIVE TRANSFER: DNA TRANSPORT"/>
    <property type="match status" value="1"/>
</dbReference>
<comment type="subcellular location">
    <subcellularLocation>
        <location evidence="1">Cell membrane</location>
        <topology evidence="1">Multi-pass membrane protein</topology>
    </subcellularLocation>
</comment>
<evidence type="ECO:0000256" key="7">
    <source>
        <dbReference type="SAM" id="Phobius"/>
    </source>
</evidence>
<dbReference type="Pfam" id="PF02534">
    <property type="entry name" value="T4SS-DNA_transf"/>
    <property type="match status" value="1"/>
</dbReference>
<evidence type="ECO:0000313" key="9">
    <source>
        <dbReference type="Proteomes" id="UP001221642"/>
    </source>
</evidence>
<keyword evidence="5 7" id="KW-1133">Transmembrane helix</keyword>
<evidence type="ECO:0000313" key="8">
    <source>
        <dbReference type="EMBL" id="WEH22325.1"/>
    </source>
</evidence>
<dbReference type="AlphaFoldDB" id="A0ABD7XCV1"/>
<gene>
    <name evidence="8" type="ORF">P0D81_15040</name>
</gene>
<reference evidence="8 9" key="1">
    <citation type="submission" date="2023-02" db="EMBL/GenBank/DDBJ databases">
        <title>Results of the 2020 Genomic Proficiency Test for the network of European Union Reference Laboratory for Antimicrobial Resistance assessing whole genome sequencing capacities.</title>
        <authorList>
            <person name="Hoffmann M."/>
            <person name="Luo Y."/>
            <person name="Sorensen L.H."/>
            <person name="Pedersen S.K."/>
            <person name="Hendriksen R.S."/>
        </authorList>
    </citation>
    <scope>NUCLEOTIDE SEQUENCE [LARGE SCALE GENOMIC DNA]</scope>
    <source>
        <strain evidence="8 9">GENOMIC22-006</strain>
    </source>
</reference>
<dbReference type="CDD" id="cd01127">
    <property type="entry name" value="TrwB_TraG_TraD_VirD4"/>
    <property type="match status" value="1"/>
</dbReference>
<dbReference type="EMBL" id="CP119159">
    <property type="protein sequence ID" value="WEH22325.1"/>
    <property type="molecule type" value="Genomic_DNA"/>
</dbReference>
<organism evidence="8 9">
    <name type="scientific">Enterococcus faecalis</name>
    <name type="common">Streptococcus faecalis</name>
    <dbReference type="NCBI Taxonomy" id="1351"/>
    <lineage>
        <taxon>Bacteria</taxon>
        <taxon>Bacillati</taxon>
        <taxon>Bacillota</taxon>
        <taxon>Bacilli</taxon>
        <taxon>Lactobacillales</taxon>
        <taxon>Enterococcaceae</taxon>
        <taxon>Enterococcus</taxon>
    </lineage>
</organism>
<feature type="transmembrane region" description="Helical" evidence="7">
    <location>
        <begin position="26"/>
        <end position="44"/>
    </location>
</feature>
<keyword evidence="3" id="KW-1003">Cell membrane</keyword>
<comment type="similarity">
    <text evidence="2">Belongs to the VirD4/TraG family.</text>
</comment>
<dbReference type="SUPFAM" id="SSF52540">
    <property type="entry name" value="P-loop containing nucleoside triphosphate hydrolases"/>
    <property type="match status" value="1"/>
</dbReference>
<name>A0ABD7XCV1_ENTFL</name>
<evidence type="ECO:0000256" key="4">
    <source>
        <dbReference type="ARBA" id="ARBA00022692"/>
    </source>
</evidence>
<keyword evidence="4 7" id="KW-0812">Transmembrane</keyword>
<dbReference type="Gene3D" id="3.40.50.300">
    <property type="entry name" value="P-loop containing nucleotide triphosphate hydrolases"/>
    <property type="match status" value="1"/>
</dbReference>
<dbReference type="Proteomes" id="UP001221642">
    <property type="component" value="Chromosome"/>
</dbReference>
<accession>A0ABD7XCV1</accession>
<dbReference type="RefSeq" id="WP_275527523.1">
    <property type="nucleotide sequence ID" value="NZ_CP119159.1"/>
</dbReference>
<dbReference type="NCBIfam" id="NF045973">
    <property type="entry name" value="conju_CD1115"/>
    <property type="match status" value="1"/>
</dbReference>
<dbReference type="PANTHER" id="PTHR37937">
    <property type="entry name" value="CONJUGATIVE TRANSFER: DNA TRANSPORT"/>
    <property type="match status" value="1"/>
</dbReference>
<evidence type="ECO:0000256" key="3">
    <source>
        <dbReference type="ARBA" id="ARBA00022475"/>
    </source>
</evidence>
<dbReference type="InterPro" id="IPR051539">
    <property type="entry name" value="T4SS-coupling_protein"/>
</dbReference>
<dbReference type="InterPro" id="IPR027417">
    <property type="entry name" value="P-loop_NTPase"/>
</dbReference>
<sequence>MIDSKILNEIIKDIKNFFKIRDKKKFVLENFPYLLFFYIGNIFASHVNSYVGGDIIDRILVAFSQIDTLKYIPSLKIKNLIPGLILSVVIKLILIQKKKKAKKFREGREYGSARWGNEKDIEPYIDKKFENNVLLTQTERLTMNNRPKNPKYARNKNVLVIGGSGSGKTRFFVKPNLMQMHSSYVVTDPKGTLVLECGKMLERNGYEIKILNTINFKKSMRYNPFAYLKSEKDILKLVQTIIANTKGEGEKSTEDFWVKAEKLYYTALIGYIFYEAPKEEQNFTTLLAMIDASEVREEDENFKNAVDYMFEALEKEKPNHFAVKQYKKYKLAAGKTAKSILISCGARLAPFDIEELSDLMKEDELELDTLGEKKTALFVIISDTDDTFNFVVSIMYSQLFNLLCDKADDEYGGRLPVHVRCLLDEFANIGLIPKFEKLIATIRSREISACIILQAQSQLKSIYKDNADTIVGNCDSTLFLGGKERTTLKELSESLGKETIDLYNTSETRSNQKSFGLNYQKTGKELMSQDEITVMDGGKCIYQLRGVRPFLSDKFDITKHKNYKLLEDYDKRNIFDIEKYLQRKDEVKLKESMVVEILDE</sequence>
<proteinExistence type="inferred from homology"/>
<dbReference type="GO" id="GO:0005886">
    <property type="term" value="C:plasma membrane"/>
    <property type="evidence" value="ECO:0007669"/>
    <property type="project" value="UniProtKB-SubCell"/>
</dbReference>
<evidence type="ECO:0000256" key="5">
    <source>
        <dbReference type="ARBA" id="ARBA00022989"/>
    </source>
</evidence>
<protein>
    <submittedName>
        <fullName evidence="8">Type IV secretory system conjugative DNA transfer family protein</fullName>
    </submittedName>
</protein>
<dbReference type="InterPro" id="IPR003688">
    <property type="entry name" value="TraG/VirD4"/>
</dbReference>
<evidence type="ECO:0000256" key="2">
    <source>
        <dbReference type="ARBA" id="ARBA00008806"/>
    </source>
</evidence>
<evidence type="ECO:0000256" key="6">
    <source>
        <dbReference type="ARBA" id="ARBA00023136"/>
    </source>
</evidence>
<evidence type="ECO:0000256" key="1">
    <source>
        <dbReference type="ARBA" id="ARBA00004651"/>
    </source>
</evidence>